<dbReference type="GO" id="GO:0008652">
    <property type="term" value="P:amino acid biosynthetic process"/>
    <property type="evidence" value="ECO:0007669"/>
    <property type="project" value="InterPro"/>
</dbReference>
<protein>
    <submittedName>
        <fullName evidence="3">Aspartate-semialdehyde dehydrogenase</fullName>
    </submittedName>
</protein>
<dbReference type="AlphaFoldDB" id="A0A1H7RM65"/>
<dbReference type="Pfam" id="PF02774">
    <property type="entry name" value="Semialdhyde_dhC"/>
    <property type="match status" value="1"/>
</dbReference>
<dbReference type="SUPFAM" id="SSF55347">
    <property type="entry name" value="Glyceraldehyde-3-phosphate dehydrogenase-like, C-terminal domain"/>
    <property type="match status" value="1"/>
</dbReference>
<keyword evidence="4" id="KW-1185">Reference proteome</keyword>
<dbReference type="Pfam" id="PF01118">
    <property type="entry name" value="Semialdhyde_dh"/>
    <property type="match status" value="1"/>
</dbReference>
<dbReference type="Gene3D" id="3.40.50.720">
    <property type="entry name" value="NAD(P)-binding Rossmann-like Domain"/>
    <property type="match status" value="1"/>
</dbReference>
<dbReference type="PANTHER" id="PTHR46278">
    <property type="entry name" value="DEHYDROGENASE, PUTATIVE-RELATED"/>
    <property type="match status" value="1"/>
</dbReference>
<dbReference type="RefSeq" id="WP_074869916.1">
    <property type="nucleotide sequence ID" value="NZ_FOAS01000015.1"/>
</dbReference>
<dbReference type="SUPFAM" id="SSF51735">
    <property type="entry name" value="NAD(P)-binding Rossmann-fold domains"/>
    <property type="match status" value="1"/>
</dbReference>
<reference evidence="3 4" key="1">
    <citation type="submission" date="2016-10" db="EMBL/GenBank/DDBJ databases">
        <authorList>
            <person name="de Groot N.N."/>
        </authorList>
    </citation>
    <scope>NUCLEOTIDE SEQUENCE [LARGE SCALE GENOMIC DNA]</scope>
    <source>
        <strain evidence="3 4">JCM 19513</strain>
    </source>
</reference>
<dbReference type="PANTHER" id="PTHR46278:SF2">
    <property type="entry name" value="ASPARTATE-SEMIALDEHYDE DEHYDROGENASE"/>
    <property type="match status" value="1"/>
</dbReference>
<dbReference type="Proteomes" id="UP000185766">
    <property type="component" value="Unassembled WGS sequence"/>
</dbReference>
<dbReference type="GO" id="GO:0016620">
    <property type="term" value="F:oxidoreductase activity, acting on the aldehyde or oxo group of donors, NAD or NADP as acceptor"/>
    <property type="evidence" value="ECO:0007669"/>
    <property type="project" value="InterPro"/>
</dbReference>
<dbReference type="InterPro" id="IPR012280">
    <property type="entry name" value="Semialdhyde_DH_dimer_dom"/>
</dbReference>
<name>A0A1H7RM65_9GAMM</name>
<sequence length="331" mass="34883">MAHSVALVGATSLVGEAVLDMLLSAEVPFEHLVALDDGVDEAAVASYGERNLRVQEISAERIAGAEIVLLAADQPLAPALCAILSAAQVRVLDLTGCWSAEYSATGVVDCAVRGPGIYRQSQSVTNLLRPVLQPLLADYGIEQVHVTALLAVSEAGQGGVRELAAQTTSLLNARGAGPKRFGSKQLAFNVLPGYAGLQNNQPLHLEQQSQAELQGFAGLEQAVVSVRALLAPVFFGHGLQVVLQTARPVTAEAAQALWAGQAGVELLDEQEEGWPTAVTESAGQDDLFVGRVSGVSGSDRHLNFWIVSDNVRRGVAYDAVQQTLTLIKHLL</sequence>
<dbReference type="InterPro" id="IPR036291">
    <property type="entry name" value="NAD(P)-bd_dom_sf"/>
</dbReference>
<dbReference type="GO" id="GO:0046983">
    <property type="term" value="F:protein dimerization activity"/>
    <property type="evidence" value="ECO:0007669"/>
    <property type="project" value="InterPro"/>
</dbReference>
<evidence type="ECO:0000313" key="4">
    <source>
        <dbReference type="Proteomes" id="UP000185766"/>
    </source>
</evidence>
<dbReference type="InterPro" id="IPR000534">
    <property type="entry name" value="Semialdehyde_DH_NAD-bd"/>
</dbReference>
<dbReference type="Gene3D" id="3.30.360.10">
    <property type="entry name" value="Dihydrodipicolinate Reductase, domain 2"/>
    <property type="match status" value="1"/>
</dbReference>
<dbReference type="EMBL" id="FOAS01000015">
    <property type="protein sequence ID" value="SEL61245.1"/>
    <property type="molecule type" value="Genomic_DNA"/>
</dbReference>
<dbReference type="STRING" id="1429083.GCA_001885685_01175"/>
<feature type="domain" description="Semialdehyde dehydrogenase NAD-binding" evidence="2">
    <location>
        <begin position="4"/>
        <end position="125"/>
    </location>
</feature>
<dbReference type="GO" id="GO:0051287">
    <property type="term" value="F:NAD binding"/>
    <property type="evidence" value="ECO:0007669"/>
    <property type="project" value="InterPro"/>
</dbReference>
<evidence type="ECO:0000256" key="1">
    <source>
        <dbReference type="ARBA" id="ARBA00010584"/>
    </source>
</evidence>
<accession>A0A1H7RM65</accession>
<gene>
    <name evidence="3" type="ORF">SAMN05216214_11546</name>
</gene>
<proteinExistence type="inferred from homology"/>
<dbReference type="CDD" id="cd18129">
    <property type="entry name" value="ASADH_C_USG1_like"/>
    <property type="match status" value="1"/>
</dbReference>
<dbReference type="SMART" id="SM00859">
    <property type="entry name" value="Semialdhyde_dh"/>
    <property type="match status" value="1"/>
</dbReference>
<comment type="similarity">
    <text evidence="1">Belongs to the aspartate-semialdehyde dehydrogenase family.</text>
</comment>
<evidence type="ECO:0000313" key="3">
    <source>
        <dbReference type="EMBL" id="SEL61245.1"/>
    </source>
</evidence>
<evidence type="ECO:0000259" key="2">
    <source>
        <dbReference type="SMART" id="SM00859"/>
    </source>
</evidence>
<organism evidence="3 4">
    <name type="scientific">Atopomonas hussainii</name>
    <dbReference type="NCBI Taxonomy" id="1429083"/>
    <lineage>
        <taxon>Bacteria</taxon>
        <taxon>Pseudomonadati</taxon>
        <taxon>Pseudomonadota</taxon>
        <taxon>Gammaproteobacteria</taxon>
        <taxon>Pseudomonadales</taxon>
        <taxon>Pseudomonadaceae</taxon>
        <taxon>Atopomonas</taxon>
    </lineage>
</organism>
<dbReference type="PIRSF" id="PIRSF000148">
    <property type="entry name" value="ASA_dh"/>
    <property type="match status" value="1"/>
</dbReference>